<dbReference type="VEuPathDB" id="TrichDB:TVAG_185950"/>
<sequence>MDSENDSVNEYVAVKKSLDNVPDDVSARISEINFKEATLRQFAEKCRIQVEEIKQRTGTLNIYATNLINIDKQLKQDREDFKTDYNEQIKELEEYEKDLNEEYSLILERYQANSESIEANKHVFDQATKQLDENTSELDKFSTVMDDINKSLSNTDINTNNQEDLDKYSKQLNESKKSIEPITTRIQNQNKSITNINNNLISLKSQVESTTQTLNQLNQRIQLDNIEYNKFKTQATSKIQKYKNGADTIEKLQFDLQRKFKHKQNKIASIEERIKGIDVKFSTVNSQLEERRKVDDIQNSEYNKVLQEKKKYTDAIQARIDFYKNIETSNKRAKDRTNEVQTELMTTRELKKQTDIEQFETETIIEKSQDEEIDIKNDLNKIDQEILVVDKETEKSLSVFNSTQIEFENMENDDKEYENKQQEMSTEYKKLKTQINEAHQDEKNIISSYKNVKSLKHFENDKDVQEVARSQNIFIDGYKSKLNFVQDSNKTLQAQIKTEEIRNSFINSEYRRTTVLSSTFSSEIVSSPMKSRSKSMASLQTEVTRLESKLAATQSKVAFKSSLLQDKTKEYSEIADKTQINANDLKRADLIQKFTDYLSNFESDINKLVNDLNRSQKTLDNVNKINIWNDFISQMLDKAEDYDLVAQIC</sequence>
<keyword evidence="3" id="KW-1185">Reference proteome</keyword>
<feature type="coiled-coil region" evidence="1">
    <location>
        <begin position="323"/>
        <end position="441"/>
    </location>
</feature>
<dbReference type="EMBL" id="DS113179">
    <property type="protein sequence ID" value="EAY23287.1"/>
    <property type="molecule type" value="Genomic_DNA"/>
</dbReference>
<evidence type="ECO:0000313" key="3">
    <source>
        <dbReference type="Proteomes" id="UP000001542"/>
    </source>
</evidence>
<feature type="coiled-coil region" evidence="1">
    <location>
        <begin position="598"/>
        <end position="625"/>
    </location>
</feature>
<protein>
    <submittedName>
        <fullName evidence="2">Uncharacterized protein</fullName>
    </submittedName>
</protein>
<dbReference type="SMR" id="A2D8N8"/>
<dbReference type="AlphaFoldDB" id="A2D8N8"/>
<dbReference type="KEGG" id="tva:5468849"/>
<feature type="coiled-coil region" evidence="1">
    <location>
        <begin position="186"/>
        <end position="220"/>
    </location>
</feature>
<dbReference type="OrthoDB" id="10684947at2759"/>
<dbReference type="Proteomes" id="UP000001542">
    <property type="component" value="Unassembled WGS sequence"/>
</dbReference>
<dbReference type="Gene3D" id="1.10.287.1490">
    <property type="match status" value="1"/>
</dbReference>
<reference evidence="2" key="1">
    <citation type="submission" date="2006-10" db="EMBL/GenBank/DDBJ databases">
        <authorList>
            <person name="Amadeo P."/>
            <person name="Zhao Q."/>
            <person name="Wortman J."/>
            <person name="Fraser-Liggett C."/>
            <person name="Carlton J."/>
        </authorList>
    </citation>
    <scope>NUCLEOTIDE SEQUENCE</scope>
    <source>
        <strain evidence="2">G3</strain>
    </source>
</reference>
<gene>
    <name evidence="2" type="ORF">TVAG_185950</name>
</gene>
<feature type="coiled-coil region" evidence="1">
    <location>
        <begin position="78"/>
        <end position="120"/>
    </location>
</feature>
<dbReference type="RefSeq" id="XP_001584273.1">
    <property type="nucleotide sequence ID" value="XM_001584223.1"/>
</dbReference>
<dbReference type="VEuPathDB" id="TrichDB:TVAGG3_0392220"/>
<proteinExistence type="predicted"/>
<name>A2D8N8_TRIV3</name>
<keyword evidence="1" id="KW-0175">Coiled coil</keyword>
<accession>A2D8N8</accession>
<dbReference type="STRING" id="5722.A2D8N8"/>
<evidence type="ECO:0000256" key="1">
    <source>
        <dbReference type="SAM" id="Coils"/>
    </source>
</evidence>
<evidence type="ECO:0000313" key="2">
    <source>
        <dbReference type="EMBL" id="EAY23287.1"/>
    </source>
</evidence>
<organism evidence="2 3">
    <name type="scientific">Trichomonas vaginalis (strain ATCC PRA-98 / G3)</name>
    <dbReference type="NCBI Taxonomy" id="412133"/>
    <lineage>
        <taxon>Eukaryota</taxon>
        <taxon>Metamonada</taxon>
        <taxon>Parabasalia</taxon>
        <taxon>Trichomonadida</taxon>
        <taxon>Trichomonadidae</taxon>
        <taxon>Trichomonas</taxon>
    </lineage>
</organism>
<dbReference type="InParanoid" id="A2D8N8"/>
<reference evidence="2" key="2">
    <citation type="journal article" date="2007" name="Science">
        <title>Draft genome sequence of the sexually transmitted pathogen Trichomonas vaginalis.</title>
        <authorList>
            <person name="Carlton J.M."/>
            <person name="Hirt R.P."/>
            <person name="Silva J.C."/>
            <person name="Delcher A.L."/>
            <person name="Schatz M."/>
            <person name="Zhao Q."/>
            <person name="Wortman J.R."/>
            <person name="Bidwell S.L."/>
            <person name="Alsmark U.C.M."/>
            <person name="Besteiro S."/>
            <person name="Sicheritz-Ponten T."/>
            <person name="Noel C.J."/>
            <person name="Dacks J.B."/>
            <person name="Foster P.G."/>
            <person name="Simillion C."/>
            <person name="Van de Peer Y."/>
            <person name="Miranda-Saavedra D."/>
            <person name="Barton G.J."/>
            <person name="Westrop G.D."/>
            <person name="Mueller S."/>
            <person name="Dessi D."/>
            <person name="Fiori P.L."/>
            <person name="Ren Q."/>
            <person name="Paulsen I."/>
            <person name="Zhang H."/>
            <person name="Bastida-Corcuera F.D."/>
            <person name="Simoes-Barbosa A."/>
            <person name="Brown M.T."/>
            <person name="Hayes R.D."/>
            <person name="Mukherjee M."/>
            <person name="Okumura C.Y."/>
            <person name="Schneider R."/>
            <person name="Smith A.J."/>
            <person name="Vanacova S."/>
            <person name="Villalvazo M."/>
            <person name="Haas B.J."/>
            <person name="Pertea M."/>
            <person name="Feldblyum T.V."/>
            <person name="Utterback T.R."/>
            <person name="Shu C.L."/>
            <person name="Osoegawa K."/>
            <person name="de Jong P.J."/>
            <person name="Hrdy I."/>
            <person name="Horvathova L."/>
            <person name="Zubacova Z."/>
            <person name="Dolezal P."/>
            <person name="Malik S.B."/>
            <person name="Logsdon J.M. Jr."/>
            <person name="Henze K."/>
            <person name="Gupta A."/>
            <person name="Wang C.C."/>
            <person name="Dunne R.L."/>
            <person name="Upcroft J.A."/>
            <person name="Upcroft P."/>
            <person name="White O."/>
            <person name="Salzberg S.L."/>
            <person name="Tang P."/>
            <person name="Chiu C.-H."/>
            <person name="Lee Y.-S."/>
            <person name="Embley T.M."/>
            <person name="Coombs G.H."/>
            <person name="Mottram J.C."/>
            <person name="Tachezy J."/>
            <person name="Fraser-Liggett C.M."/>
            <person name="Johnson P.J."/>
        </authorList>
    </citation>
    <scope>NUCLEOTIDE SEQUENCE [LARGE SCALE GENOMIC DNA]</scope>
    <source>
        <strain evidence="2">G3</strain>
    </source>
</reference>